<dbReference type="EMBL" id="CP028775">
    <property type="protein sequence ID" value="AWU77083.1"/>
    <property type="molecule type" value="Genomic_DNA"/>
</dbReference>
<keyword evidence="4 10" id="KW-0663">Pyridoxal phosphate</keyword>
<dbReference type="GO" id="GO:0033387">
    <property type="term" value="P:putrescine biosynthetic process from arginine, via ornithine"/>
    <property type="evidence" value="ECO:0007669"/>
    <property type="project" value="TreeGrafter"/>
</dbReference>
<evidence type="ECO:0000256" key="2">
    <source>
        <dbReference type="ARBA" id="ARBA00008872"/>
    </source>
</evidence>
<evidence type="ECO:0000256" key="8">
    <source>
        <dbReference type="ARBA" id="ARBA00046672"/>
    </source>
</evidence>
<dbReference type="PRINTS" id="PR01179">
    <property type="entry name" value="ODADCRBXLASE"/>
</dbReference>
<evidence type="ECO:0000256" key="1">
    <source>
        <dbReference type="ARBA" id="ARBA00001933"/>
    </source>
</evidence>
<dbReference type="CDD" id="cd00622">
    <property type="entry name" value="PLPDE_III_ODC"/>
    <property type="match status" value="1"/>
</dbReference>
<dbReference type="SUPFAM" id="SSF51419">
    <property type="entry name" value="PLP-binding barrel"/>
    <property type="match status" value="1"/>
</dbReference>
<dbReference type="KEGG" id="pkz:C5L36_0C09900"/>
<dbReference type="VEuPathDB" id="FungiDB:C5L36_0C09900"/>
<gene>
    <name evidence="14" type="ORF">C5L36_0C09900</name>
</gene>
<dbReference type="OrthoDB" id="5034579at2759"/>
<dbReference type="InterPro" id="IPR009006">
    <property type="entry name" value="Ala_racemase/Decarboxylase_C"/>
</dbReference>
<dbReference type="PRINTS" id="PR01182">
    <property type="entry name" value="ORNDCRBXLASE"/>
</dbReference>
<evidence type="ECO:0000256" key="5">
    <source>
        <dbReference type="ARBA" id="ARBA00023239"/>
    </source>
</evidence>
<dbReference type="PANTHER" id="PTHR11482">
    <property type="entry name" value="ARGININE/DIAMINOPIMELATE/ORNITHINE DECARBOXYLASE"/>
    <property type="match status" value="1"/>
</dbReference>
<organism evidence="14 15">
    <name type="scientific">Pichia kudriavzevii</name>
    <name type="common">Yeast</name>
    <name type="synonym">Issatchenkia orientalis</name>
    <dbReference type="NCBI Taxonomy" id="4909"/>
    <lineage>
        <taxon>Eukaryota</taxon>
        <taxon>Fungi</taxon>
        <taxon>Dikarya</taxon>
        <taxon>Ascomycota</taxon>
        <taxon>Saccharomycotina</taxon>
        <taxon>Pichiomycetes</taxon>
        <taxon>Pichiales</taxon>
        <taxon>Pichiaceae</taxon>
        <taxon>Pichia</taxon>
    </lineage>
</organism>
<dbReference type="Proteomes" id="UP000249293">
    <property type="component" value="Chromosome 3"/>
</dbReference>
<name>A0A2U9R6Y3_PICKU</name>
<dbReference type="AlphaFoldDB" id="A0A2U9R6Y3"/>
<dbReference type="EC" id="4.1.1.17" evidence="7"/>
<dbReference type="SUPFAM" id="SSF50621">
    <property type="entry name" value="Alanine racemase C-terminal domain-like"/>
    <property type="match status" value="1"/>
</dbReference>
<dbReference type="Pfam" id="PF00278">
    <property type="entry name" value="Orn_DAP_Arg_deC"/>
    <property type="match status" value="1"/>
</dbReference>
<feature type="domain" description="Orn/DAP/Arg decarboxylase 2 N-terminal" evidence="13">
    <location>
        <begin position="83"/>
        <end position="327"/>
    </location>
</feature>
<dbReference type="GeneID" id="40384878"/>
<keyword evidence="5" id="KW-0456">Lyase</keyword>
<evidence type="ECO:0000313" key="15">
    <source>
        <dbReference type="Proteomes" id="UP000249293"/>
    </source>
</evidence>
<comment type="subunit">
    <text evidence="8">Homodimer. Only the dimer is catalytically active, as the active sites are constructed of residues from both monomers.</text>
</comment>
<evidence type="ECO:0000256" key="11">
    <source>
        <dbReference type="RuleBase" id="RU003737"/>
    </source>
</evidence>
<proteinExistence type="inferred from homology"/>
<evidence type="ECO:0000256" key="3">
    <source>
        <dbReference type="ARBA" id="ARBA00022793"/>
    </source>
</evidence>
<dbReference type="InterPro" id="IPR000183">
    <property type="entry name" value="Orn/DAP/Arg_de-COase"/>
</dbReference>
<feature type="active site" description="Proton donor" evidence="10">
    <location>
        <position position="403"/>
    </location>
</feature>
<dbReference type="PANTHER" id="PTHR11482:SF6">
    <property type="entry name" value="ORNITHINE DECARBOXYLASE 1-RELATED"/>
    <property type="match status" value="1"/>
</dbReference>
<sequence>MFKSITNRVKMSQLCHSSITASRINLMDLGNHYSYPLTPSGSVESINVSTRKTIKQAIFEKITTITKAGPQLEPSPFYVCDLGELKRQLGLWNQVLPFVKPYYAVKCNPNAKFVETLIKFGNVGFDCASLDEIRTVCHIYESLGYSTADFKDNVIYANPVKPVSHLLYANNKNINLTTVDSIEEVEKIAKFTNGRMNVLIRITTDDSTATCPLSVKFGADLRYSCQIVQRCLDLGIRIRGIAFHCGSGFKDPSTLIKAVSDSRKLWDHINTRQYEDCDVLDVGGGFSKDSFLEPAVVLRNELLEKFGNRINDGSIKVISELGRFLTASVYTLTTNVIGVRNELDSNKVRVYLNDGLYGNLNCILYDHQEVEPVVTTSAGNFVYHDAEEREPNKRQYSLWGPTCDGLDCVVKKTQLSHHVQCGDWISFENCGAYTNAAATTFNGFTNEFECIYVDSEI</sequence>
<comment type="catalytic activity">
    <reaction evidence="9">
        <text>L-ornithine + H(+) = putrescine + CO2</text>
        <dbReference type="Rhea" id="RHEA:22964"/>
        <dbReference type="ChEBI" id="CHEBI:15378"/>
        <dbReference type="ChEBI" id="CHEBI:16526"/>
        <dbReference type="ChEBI" id="CHEBI:46911"/>
        <dbReference type="ChEBI" id="CHEBI:326268"/>
        <dbReference type="EC" id="4.1.1.17"/>
    </reaction>
</comment>
<accession>A0A2U9R6Y3</accession>
<feature type="domain" description="Orn/DAP/Arg decarboxylase 2 C-terminal" evidence="12">
    <location>
        <begin position="77"/>
        <end position="431"/>
    </location>
</feature>
<dbReference type="PROSITE" id="PS00878">
    <property type="entry name" value="ODR_DC_2_1"/>
    <property type="match status" value="1"/>
</dbReference>
<evidence type="ECO:0000259" key="12">
    <source>
        <dbReference type="Pfam" id="PF00278"/>
    </source>
</evidence>
<keyword evidence="3" id="KW-0210">Decarboxylase</keyword>
<comment type="pathway">
    <text evidence="6">Amine and polyamine biosynthesis; putrescine biosynthesis via L-ornithine pathway; putrescine from L-ornithine: step 1/1.</text>
</comment>
<dbReference type="FunFam" id="3.20.20.10:FF:000008">
    <property type="entry name" value="Ornithine decarboxylase"/>
    <property type="match status" value="1"/>
</dbReference>
<dbReference type="InterPro" id="IPR022643">
    <property type="entry name" value="De-COase2_C"/>
</dbReference>
<evidence type="ECO:0000256" key="4">
    <source>
        <dbReference type="ARBA" id="ARBA00022898"/>
    </source>
</evidence>
<comment type="cofactor">
    <cofactor evidence="1 10">
        <name>pyridoxal 5'-phosphate</name>
        <dbReference type="ChEBI" id="CHEBI:597326"/>
    </cofactor>
</comment>
<dbReference type="Pfam" id="PF02784">
    <property type="entry name" value="Orn_Arg_deC_N"/>
    <property type="match status" value="1"/>
</dbReference>
<evidence type="ECO:0000256" key="9">
    <source>
        <dbReference type="ARBA" id="ARBA00049127"/>
    </source>
</evidence>
<evidence type="ECO:0000256" key="7">
    <source>
        <dbReference type="ARBA" id="ARBA00034138"/>
    </source>
</evidence>
<keyword evidence="15" id="KW-1185">Reference proteome</keyword>
<feature type="modified residue" description="N6-(pyridoxal phosphate)lysine" evidence="10">
    <location>
        <position position="106"/>
    </location>
</feature>
<dbReference type="GO" id="GO:0005737">
    <property type="term" value="C:cytoplasm"/>
    <property type="evidence" value="ECO:0007669"/>
    <property type="project" value="TreeGrafter"/>
</dbReference>
<evidence type="ECO:0000256" key="6">
    <source>
        <dbReference type="ARBA" id="ARBA00034115"/>
    </source>
</evidence>
<dbReference type="STRING" id="4909.A0A2U9R6Y3"/>
<dbReference type="RefSeq" id="XP_029322560.1">
    <property type="nucleotide sequence ID" value="XM_029466700.1"/>
</dbReference>
<dbReference type="InterPro" id="IPR022653">
    <property type="entry name" value="De-COase2_pyr-phos_BS"/>
</dbReference>
<dbReference type="InterPro" id="IPR022644">
    <property type="entry name" value="De-COase2_N"/>
</dbReference>
<dbReference type="InterPro" id="IPR002433">
    <property type="entry name" value="Orn_de-COase"/>
</dbReference>
<dbReference type="InterPro" id="IPR029066">
    <property type="entry name" value="PLP-binding_barrel"/>
</dbReference>
<comment type="similarity">
    <text evidence="2 11">Belongs to the Orn/Lys/Arg decarboxylase class-II family.</text>
</comment>
<dbReference type="Gene3D" id="3.20.20.10">
    <property type="entry name" value="Alanine racemase"/>
    <property type="match status" value="1"/>
</dbReference>
<evidence type="ECO:0000256" key="10">
    <source>
        <dbReference type="PIRSR" id="PIRSR600183-50"/>
    </source>
</evidence>
<evidence type="ECO:0000313" key="14">
    <source>
        <dbReference type="EMBL" id="AWU77083.1"/>
    </source>
</evidence>
<dbReference type="Gene3D" id="2.40.37.10">
    <property type="entry name" value="Lyase, Ornithine Decarboxylase, Chain A, domain 1"/>
    <property type="match status" value="1"/>
</dbReference>
<protein>
    <recommendedName>
        <fullName evidence="7">ornithine decarboxylase</fullName>
        <ecNumber evidence="7">4.1.1.17</ecNumber>
    </recommendedName>
</protein>
<reference evidence="14 15" key="1">
    <citation type="submission" date="2018-06" db="EMBL/GenBank/DDBJ databases">
        <title>Population genomics shows no distinction between pathogenic Candida krusei and environmental Pichia kudriavzevii: One species, four names.</title>
        <authorList>
            <person name="Douglass A.P."/>
            <person name="Offei B."/>
            <person name="Braun-Galleani S."/>
            <person name="Coughlan A.Y."/>
            <person name="Martos A."/>
            <person name="Ortiz-Merino R.A."/>
            <person name="Byrne K.P."/>
            <person name="Wolfe K.H."/>
        </authorList>
    </citation>
    <scope>NUCLEOTIDE SEQUENCE [LARGE SCALE GENOMIC DNA]</scope>
    <source>
        <strain evidence="14 15">CBS573</strain>
    </source>
</reference>
<dbReference type="GO" id="GO:0004586">
    <property type="term" value="F:ornithine decarboxylase activity"/>
    <property type="evidence" value="ECO:0007669"/>
    <property type="project" value="UniProtKB-EC"/>
</dbReference>
<evidence type="ECO:0000259" key="13">
    <source>
        <dbReference type="Pfam" id="PF02784"/>
    </source>
</evidence>